<comment type="caution">
    <text evidence="8">Lacks conserved residue(s) required for the propagation of feature annotation.</text>
</comment>
<sequence length="426" mass="47694">MLHNFKAVSLSHKKAPLAIRELIALDENACKQFMQLVQNCIQTTDVLILSTCNRTEVYYSADEDCSTEIVKLLGIAKGLGNISQYFDFFTILNNQQDAVQHLFDVAMGLEAQVIGDMQISNQVKTAYQWSADNNAAGPFLHRLMHAIFFTNKRVVQETSFRDGAASTSYATVELVEELTADIDNPKILVVGLGEIGADVCRNLAASSFAKNTTITNRTLAKAQILAEECDLKVIPFEELVPAMKEADVIISSIATDSPFFTTEMIKRLDVLSFKFFIDLSVPRSVEAEAEKVPGVLVYNIDTIQNKATAALQQRIDSIPKVKEIIAESIESFNDWTKEMVVSPTIHKLKNALETIRQEEMARYLKKMGPDELKRMDDLTKSIMQKIIKLPVLQLKAACKRGEAETLIDVLNDLFDLEKQPEEIIQH</sequence>
<evidence type="ECO:0000259" key="15">
    <source>
        <dbReference type="Pfam" id="PF05201"/>
    </source>
</evidence>
<dbReference type="InterPro" id="IPR015895">
    <property type="entry name" value="4pyrrol_synth_GluRdtase_N"/>
</dbReference>
<dbReference type="Gene3D" id="3.40.50.720">
    <property type="entry name" value="NAD(P)-binding Rossmann-like Domain"/>
    <property type="match status" value="1"/>
</dbReference>
<dbReference type="InterPro" id="IPR000343">
    <property type="entry name" value="4pyrrol_synth_GluRdtase"/>
</dbReference>
<dbReference type="GO" id="GO:0008883">
    <property type="term" value="F:glutamyl-tRNA reductase activity"/>
    <property type="evidence" value="ECO:0007669"/>
    <property type="project" value="UniProtKB-UniRule"/>
</dbReference>
<dbReference type="InterPro" id="IPR036343">
    <property type="entry name" value="GluRdtase_N_sf"/>
</dbReference>
<keyword evidence="6 8" id="KW-0627">Porphyrin biosynthesis</keyword>
<dbReference type="EMBL" id="VTWT01000007">
    <property type="protein sequence ID" value="KAA9331826.1"/>
    <property type="molecule type" value="Genomic_DNA"/>
</dbReference>
<comment type="miscellaneous">
    <text evidence="8">During catalysis, the active site Cys acts as a nucleophile attacking the alpha-carbonyl group of tRNA-bound glutamate with the formation of a thioester intermediate between enzyme and glutamate, and the concomitant release of tRNA(Glu). The thioester intermediate is finally reduced by direct hydride transfer from NADPH, to form the product GSA.</text>
</comment>
<dbReference type="InterPro" id="IPR006151">
    <property type="entry name" value="Shikm_DH/Glu-tRNA_Rdtase"/>
</dbReference>
<dbReference type="GO" id="GO:0050661">
    <property type="term" value="F:NADP binding"/>
    <property type="evidence" value="ECO:0007669"/>
    <property type="project" value="InterPro"/>
</dbReference>
<dbReference type="PANTHER" id="PTHR43013">
    <property type="entry name" value="GLUTAMYL-TRNA REDUCTASE"/>
    <property type="match status" value="1"/>
</dbReference>
<evidence type="ECO:0000256" key="10">
    <source>
        <dbReference type="PIRSR" id="PIRSR000445-3"/>
    </source>
</evidence>
<evidence type="ECO:0000256" key="11">
    <source>
        <dbReference type="PIRSR" id="PIRSR000445-4"/>
    </source>
</evidence>
<dbReference type="Pfam" id="PF00745">
    <property type="entry name" value="GlutR_dimer"/>
    <property type="match status" value="1"/>
</dbReference>
<name>A0A5N1IU16_9BACT</name>
<reference evidence="16 17" key="1">
    <citation type="submission" date="2019-09" db="EMBL/GenBank/DDBJ databases">
        <title>Genome sequence of Adhaeribacter sp. M2.</title>
        <authorList>
            <person name="Srinivasan S."/>
        </authorList>
    </citation>
    <scope>NUCLEOTIDE SEQUENCE [LARGE SCALE GENOMIC DNA]</scope>
    <source>
        <strain evidence="16 17">M2</strain>
    </source>
</reference>
<evidence type="ECO:0000256" key="4">
    <source>
        <dbReference type="ARBA" id="ARBA00022857"/>
    </source>
</evidence>
<dbReference type="InterPro" id="IPR036291">
    <property type="entry name" value="NAD(P)-bd_dom_sf"/>
</dbReference>
<dbReference type="SUPFAM" id="SSF69742">
    <property type="entry name" value="Glutamyl tRNA-reductase catalytic, N-terminal domain"/>
    <property type="match status" value="1"/>
</dbReference>
<evidence type="ECO:0000256" key="12">
    <source>
        <dbReference type="RuleBase" id="RU000584"/>
    </source>
</evidence>
<dbReference type="SUPFAM" id="SSF51735">
    <property type="entry name" value="NAD(P)-binding Rossmann-fold domains"/>
    <property type="match status" value="1"/>
</dbReference>
<comment type="catalytic activity">
    <reaction evidence="7 8 12">
        <text>(S)-4-amino-5-oxopentanoate + tRNA(Glu) + NADP(+) = L-glutamyl-tRNA(Glu) + NADPH + H(+)</text>
        <dbReference type="Rhea" id="RHEA:12344"/>
        <dbReference type="Rhea" id="RHEA-COMP:9663"/>
        <dbReference type="Rhea" id="RHEA-COMP:9680"/>
        <dbReference type="ChEBI" id="CHEBI:15378"/>
        <dbReference type="ChEBI" id="CHEBI:57501"/>
        <dbReference type="ChEBI" id="CHEBI:57783"/>
        <dbReference type="ChEBI" id="CHEBI:58349"/>
        <dbReference type="ChEBI" id="CHEBI:78442"/>
        <dbReference type="ChEBI" id="CHEBI:78520"/>
        <dbReference type="EC" id="1.2.1.70"/>
    </reaction>
</comment>
<feature type="binding site" evidence="8 10">
    <location>
        <begin position="191"/>
        <end position="196"/>
    </location>
    <ligand>
        <name>NADP(+)</name>
        <dbReference type="ChEBI" id="CHEBI:58349"/>
    </ligand>
</feature>
<evidence type="ECO:0000256" key="1">
    <source>
        <dbReference type="ARBA" id="ARBA00005059"/>
    </source>
</evidence>
<evidence type="ECO:0000256" key="2">
    <source>
        <dbReference type="ARBA" id="ARBA00005916"/>
    </source>
</evidence>
<evidence type="ECO:0000256" key="5">
    <source>
        <dbReference type="ARBA" id="ARBA00023002"/>
    </source>
</evidence>
<comment type="similarity">
    <text evidence="2 8 12">Belongs to the glutamyl-tRNA reductase family.</text>
</comment>
<dbReference type="SUPFAM" id="SSF69075">
    <property type="entry name" value="Glutamyl tRNA-reductase dimerization domain"/>
    <property type="match status" value="1"/>
</dbReference>
<keyword evidence="17" id="KW-1185">Reference proteome</keyword>
<dbReference type="GO" id="GO:0019353">
    <property type="term" value="P:protoporphyrinogen IX biosynthetic process from glutamate"/>
    <property type="evidence" value="ECO:0007669"/>
    <property type="project" value="TreeGrafter"/>
</dbReference>
<feature type="binding site" evidence="8">
    <location>
        <position position="122"/>
    </location>
    <ligand>
        <name>substrate</name>
    </ligand>
</feature>
<evidence type="ECO:0000256" key="7">
    <source>
        <dbReference type="ARBA" id="ARBA00047464"/>
    </source>
</evidence>
<dbReference type="Pfam" id="PF01488">
    <property type="entry name" value="Shikimate_DH"/>
    <property type="match status" value="1"/>
</dbReference>
<accession>A0A5N1IU16</accession>
<dbReference type="EC" id="1.2.1.70" evidence="3 8"/>
<feature type="binding site" evidence="8">
    <location>
        <begin position="116"/>
        <end position="118"/>
    </location>
    <ligand>
        <name>substrate</name>
    </ligand>
</feature>
<dbReference type="NCBIfam" id="TIGR01035">
    <property type="entry name" value="hemA"/>
    <property type="match status" value="1"/>
</dbReference>
<comment type="pathway">
    <text evidence="1 8 12">Porphyrin-containing compound metabolism; protoporphyrin-IX biosynthesis; 5-aminolevulinate from L-glutamyl-tRNA(Glu): step 1/2.</text>
</comment>
<evidence type="ECO:0000313" key="16">
    <source>
        <dbReference type="EMBL" id="KAA9331826.1"/>
    </source>
</evidence>
<dbReference type="Gene3D" id="3.30.460.30">
    <property type="entry name" value="Glutamyl-tRNA reductase, N-terminal domain"/>
    <property type="match status" value="1"/>
</dbReference>
<dbReference type="PIRSF" id="PIRSF000445">
    <property type="entry name" value="4pyrrol_synth_GluRdtase"/>
    <property type="match status" value="1"/>
</dbReference>
<evidence type="ECO:0000256" key="3">
    <source>
        <dbReference type="ARBA" id="ARBA00012970"/>
    </source>
</evidence>
<comment type="subunit">
    <text evidence="8">Homodimer.</text>
</comment>
<feature type="site" description="Important for activity" evidence="8 11">
    <location>
        <position position="101"/>
    </location>
</feature>
<feature type="domain" description="Glutamyl-tRNA reductase N-terminal" evidence="15">
    <location>
        <begin position="8"/>
        <end position="158"/>
    </location>
</feature>
<keyword evidence="4 8" id="KW-0521">NADP</keyword>
<evidence type="ECO:0000313" key="17">
    <source>
        <dbReference type="Proteomes" id="UP000326570"/>
    </source>
</evidence>
<gene>
    <name evidence="8" type="primary">hemA</name>
    <name evidence="16" type="ORF">F0P94_13580</name>
</gene>
<dbReference type="UniPathway" id="UPA00251">
    <property type="reaction ID" value="UER00316"/>
</dbReference>
<evidence type="ECO:0000256" key="6">
    <source>
        <dbReference type="ARBA" id="ARBA00023244"/>
    </source>
</evidence>
<dbReference type="PANTHER" id="PTHR43013:SF1">
    <property type="entry name" value="GLUTAMYL-TRNA REDUCTASE"/>
    <property type="match status" value="1"/>
</dbReference>
<evidence type="ECO:0000259" key="13">
    <source>
        <dbReference type="Pfam" id="PF00745"/>
    </source>
</evidence>
<keyword evidence="5 8" id="KW-0560">Oxidoreductase</keyword>
<dbReference type="AlphaFoldDB" id="A0A5N1IU16"/>
<comment type="function">
    <text evidence="8">Catalyzes the NADPH-dependent reduction of glutamyl-tRNA(Glu) to glutamate 1-semialdehyde (GSA).</text>
</comment>
<evidence type="ECO:0000259" key="14">
    <source>
        <dbReference type="Pfam" id="PF01488"/>
    </source>
</evidence>
<organism evidence="16 17">
    <name type="scientific">Adhaeribacter soli</name>
    <dbReference type="NCBI Taxonomy" id="2607655"/>
    <lineage>
        <taxon>Bacteria</taxon>
        <taxon>Pseudomonadati</taxon>
        <taxon>Bacteroidota</taxon>
        <taxon>Cytophagia</taxon>
        <taxon>Cytophagales</taxon>
        <taxon>Hymenobacteraceae</taxon>
        <taxon>Adhaeribacter</taxon>
    </lineage>
</organism>
<dbReference type="InterPro" id="IPR036453">
    <property type="entry name" value="GluRdtase_dimer_dom_sf"/>
</dbReference>
<dbReference type="Pfam" id="PF05201">
    <property type="entry name" value="GlutR_N"/>
    <property type="match status" value="1"/>
</dbReference>
<feature type="active site" description="Nucleophile" evidence="8 9">
    <location>
        <position position="52"/>
    </location>
</feature>
<protein>
    <recommendedName>
        <fullName evidence="3 8">Glutamyl-tRNA reductase</fullName>
        <shortName evidence="8">GluTR</shortName>
        <ecNumber evidence="3 8">1.2.1.70</ecNumber>
    </recommendedName>
</protein>
<feature type="domain" description="Quinate/shikimate 5-dehydrogenase/glutamyl-tRNA reductase" evidence="14">
    <location>
        <begin position="173"/>
        <end position="304"/>
    </location>
</feature>
<feature type="binding site" evidence="8">
    <location>
        <begin position="51"/>
        <end position="54"/>
    </location>
    <ligand>
        <name>substrate</name>
    </ligand>
</feature>
<dbReference type="RefSeq" id="WP_150904435.1">
    <property type="nucleotide sequence ID" value="NZ_VTWT01000007.1"/>
</dbReference>
<comment type="domain">
    <text evidence="8">Possesses an unusual extended V-shaped dimeric structure with each monomer consisting of three distinct domains arranged along a curved 'spinal' alpha-helix. The N-terminal catalytic domain specifically recognizes the glutamate moiety of the substrate. The second domain is the NADPH-binding domain, and the third C-terminal domain is responsible for dimerization.</text>
</comment>
<feature type="domain" description="Tetrapyrrole biosynthesis glutamyl-tRNA reductase dimerisation" evidence="13">
    <location>
        <begin position="320"/>
        <end position="416"/>
    </location>
</feature>
<evidence type="ECO:0000256" key="9">
    <source>
        <dbReference type="PIRSR" id="PIRSR000445-1"/>
    </source>
</evidence>
<dbReference type="HAMAP" id="MF_00087">
    <property type="entry name" value="Glu_tRNA_reductase"/>
    <property type="match status" value="1"/>
</dbReference>
<proteinExistence type="inferred from homology"/>
<dbReference type="Proteomes" id="UP000326570">
    <property type="component" value="Unassembled WGS sequence"/>
</dbReference>
<dbReference type="InterPro" id="IPR015896">
    <property type="entry name" value="4pyrrol_synth_GluRdtase_dimer"/>
</dbReference>
<evidence type="ECO:0000256" key="8">
    <source>
        <dbReference type="HAMAP-Rule" id="MF_00087"/>
    </source>
</evidence>
<comment type="caution">
    <text evidence="16">The sequence shown here is derived from an EMBL/GenBank/DDBJ whole genome shotgun (WGS) entry which is preliminary data.</text>
</comment>